<dbReference type="InterPro" id="IPR036388">
    <property type="entry name" value="WH-like_DNA-bd_sf"/>
</dbReference>
<evidence type="ECO:0000259" key="3">
    <source>
        <dbReference type="Pfam" id="PF11495"/>
    </source>
</evidence>
<dbReference type="InterPro" id="IPR021586">
    <property type="entry name" value="Tscrpt_reg_TrmB_C"/>
</dbReference>
<dbReference type="Gene3D" id="1.10.10.10">
    <property type="entry name" value="Winged helix-like DNA-binding domain superfamily/Winged helix DNA-binding domain"/>
    <property type="match status" value="1"/>
</dbReference>
<feature type="domain" description="Transcription regulator TrmB N-terminal" evidence="2">
    <location>
        <begin position="10"/>
        <end position="67"/>
    </location>
</feature>
<dbReference type="EMBL" id="JAKRVY010000004">
    <property type="protein sequence ID" value="MCL9813745.1"/>
    <property type="molecule type" value="Genomic_DNA"/>
</dbReference>
<dbReference type="InterPro" id="IPR036390">
    <property type="entry name" value="WH_DNA-bd_sf"/>
</dbReference>
<reference evidence="4 5" key="1">
    <citation type="journal article" date="2022" name="Syst. Appl. Microbiol.">
        <title>Natronocalculus amylovorans gen. nov., sp. nov., and Natranaeroarchaeum aerophilus sp. nov., dominant culturable amylolytic natronoarchaea from hypersaline soda lakes in southwestern Siberia.</title>
        <authorList>
            <person name="Sorokin D.Y."/>
            <person name="Elcheninov A.G."/>
            <person name="Khizhniak T.V."/>
            <person name="Koenen M."/>
            <person name="Bale N.J."/>
            <person name="Damste J.S.S."/>
            <person name="Kublanov I.V."/>
        </authorList>
    </citation>
    <scope>NUCLEOTIDE SEQUENCE [LARGE SCALE GENOMIC DNA]</scope>
    <source>
        <strain evidence="4 5">AArc-St1-1</strain>
    </source>
</reference>
<name>A0AAE3K5V1_9EURY</name>
<proteinExistence type="inferred from homology"/>
<dbReference type="InterPro" id="IPR051797">
    <property type="entry name" value="TrmB-like"/>
</dbReference>
<organism evidence="4 5">
    <name type="scientific">Natranaeroarchaeum aerophilus</name>
    <dbReference type="NCBI Taxonomy" id="2917711"/>
    <lineage>
        <taxon>Archaea</taxon>
        <taxon>Methanobacteriati</taxon>
        <taxon>Methanobacteriota</taxon>
        <taxon>Stenosarchaea group</taxon>
        <taxon>Halobacteria</taxon>
        <taxon>Halobacteriales</taxon>
        <taxon>Natronoarchaeaceae</taxon>
        <taxon>Natranaeroarchaeum</taxon>
    </lineage>
</organism>
<comment type="caution">
    <text evidence="4">The sequence shown here is derived from an EMBL/GenBank/DDBJ whole genome shotgun (WGS) entry which is preliminary data.</text>
</comment>
<accession>A0AAE3K5V1</accession>
<evidence type="ECO:0000256" key="1">
    <source>
        <dbReference type="ARBA" id="ARBA00007287"/>
    </source>
</evidence>
<dbReference type="CDD" id="cd09124">
    <property type="entry name" value="PLDc_like_TrmB_middle"/>
    <property type="match status" value="1"/>
</dbReference>
<dbReference type="AlphaFoldDB" id="A0AAE3K5V1"/>
<gene>
    <name evidence="4" type="ORF">AArcSt11_08780</name>
</gene>
<dbReference type="RefSeq" id="WP_250596372.1">
    <property type="nucleotide sequence ID" value="NZ_JAKRVY010000004.1"/>
</dbReference>
<dbReference type="Pfam" id="PF11495">
    <property type="entry name" value="Regulator_TrmB"/>
    <property type="match status" value="1"/>
</dbReference>
<dbReference type="PANTHER" id="PTHR34293">
    <property type="entry name" value="HTH-TYPE TRANSCRIPTIONAL REGULATOR TRMBL2"/>
    <property type="match status" value="1"/>
</dbReference>
<evidence type="ECO:0000313" key="4">
    <source>
        <dbReference type="EMBL" id="MCL9813745.1"/>
    </source>
</evidence>
<keyword evidence="5" id="KW-1185">Reference proteome</keyword>
<dbReference type="PANTHER" id="PTHR34293:SF1">
    <property type="entry name" value="HTH-TYPE TRANSCRIPTIONAL REGULATOR TRMBL2"/>
    <property type="match status" value="1"/>
</dbReference>
<evidence type="ECO:0000313" key="5">
    <source>
        <dbReference type="Proteomes" id="UP001202674"/>
    </source>
</evidence>
<dbReference type="Pfam" id="PF01978">
    <property type="entry name" value="TrmB"/>
    <property type="match status" value="1"/>
</dbReference>
<evidence type="ECO:0000259" key="2">
    <source>
        <dbReference type="Pfam" id="PF01978"/>
    </source>
</evidence>
<feature type="domain" description="Transcription regulator TrmB C-terminal" evidence="3">
    <location>
        <begin position="111"/>
        <end position="356"/>
    </location>
</feature>
<comment type="similarity">
    <text evidence="1">Belongs to the transcriptional regulator TrmB family.</text>
</comment>
<dbReference type="SUPFAM" id="SSF159071">
    <property type="entry name" value="TrmB C-terminal domain-like"/>
    <property type="match status" value="1"/>
</dbReference>
<protein>
    <submittedName>
        <fullName evidence="4">TrmB family transcriptional regulator</fullName>
    </submittedName>
</protein>
<dbReference type="Proteomes" id="UP001202674">
    <property type="component" value="Unassembled WGS sequence"/>
</dbReference>
<sequence>MEQDELTTVLQDAGLSPYQAEAYVTLLELGSASATDLADLSQVPDPRIYDVLRDLESKGFIETYEQDSLHARAHDPDEVLDDLRSRASKFESAASEIEERWSQPEMGQSKVSIVSRFETVIDSAKRYIGEADNQVQLAVTPNQFETLRPALVDAIDRDVLVKLSLHSAGRDEVDVNTVSGACTEARHRPLPSPFVVIVDRKQTCFAPHSDSINQYGVLVDDRSHTYVFHWFFLTSLWDVWEPLYTVHDEDRPDSYVNLRYFVRDVKPMFDNGADISLEIVGVDTLTGRSRTVQGKLVDISTTNEFDQIDREQTSPPSVAEFAGVAAVSVDTGDEVISVGGWGATMEDVEAERITVTSFDSE</sequence>
<dbReference type="SUPFAM" id="SSF46785">
    <property type="entry name" value="Winged helix' DNA-binding domain"/>
    <property type="match status" value="1"/>
</dbReference>
<dbReference type="InterPro" id="IPR002831">
    <property type="entry name" value="Tscrpt_reg_TrmB_N"/>
</dbReference>